<dbReference type="PROSITE" id="PS50005">
    <property type="entry name" value="TPR"/>
    <property type="match status" value="2"/>
</dbReference>
<comment type="similarity">
    <text evidence="9">Belongs to the Tom70 family.</text>
</comment>
<dbReference type="AlphaFoldDB" id="A0A427XQD4"/>
<dbReference type="Gene3D" id="1.25.40.10">
    <property type="entry name" value="Tetratricopeptide repeat domain"/>
    <property type="match status" value="2"/>
</dbReference>
<dbReference type="GO" id="GO:0030943">
    <property type="term" value="F:mitochondrion targeting sequence binding"/>
    <property type="evidence" value="ECO:0007669"/>
    <property type="project" value="TreeGrafter"/>
</dbReference>
<evidence type="ECO:0000256" key="3">
    <source>
        <dbReference type="ARBA" id="ARBA00022737"/>
    </source>
</evidence>
<dbReference type="InterPro" id="IPR019734">
    <property type="entry name" value="TPR_rpt"/>
</dbReference>
<dbReference type="GO" id="GO:0045039">
    <property type="term" value="P:protein insertion into mitochondrial inner membrane"/>
    <property type="evidence" value="ECO:0007669"/>
    <property type="project" value="TreeGrafter"/>
</dbReference>
<evidence type="ECO:0000313" key="14">
    <source>
        <dbReference type="Proteomes" id="UP000279236"/>
    </source>
</evidence>
<evidence type="ECO:0000256" key="11">
    <source>
        <dbReference type="SAM" id="MobiDB-lite"/>
    </source>
</evidence>
<feature type="compositionally biased region" description="Basic residues" evidence="11">
    <location>
        <begin position="84"/>
        <end position="93"/>
    </location>
</feature>
<dbReference type="Proteomes" id="UP000279236">
    <property type="component" value="Unassembled WGS sequence"/>
</dbReference>
<dbReference type="PANTHER" id="PTHR46208">
    <property type="entry name" value="MITOCHONDRIAL IMPORT RECEPTOR SUBUNIT TOM70"/>
    <property type="match status" value="1"/>
</dbReference>
<name>A0A427XQD4_9TREE</name>
<dbReference type="EMBL" id="RSCE01000007">
    <property type="protein sequence ID" value="RSH81035.1"/>
    <property type="molecule type" value="Genomic_DNA"/>
</dbReference>
<keyword evidence="4" id="KW-1000">Mitochondrion outer membrane</keyword>
<comment type="subcellular location">
    <subcellularLocation>
        <location evidence="1">Mitochondrion outer membrane</location>
        <topology evidence="1">Single-pass membrane protein</topology>
    </subcellularLocation>
</comment>
<evidence type="ECO:0000256" key="8">
    <source>
        <dbReference type="ARBA" id="ARBA00023136"/>
    </source>
</evidence>
<organism evidence="13 14">
    <name type="scientific">Apiotrichum porosum</name>
    <dbReference type="NCBI Taxonomy" id="105984"/>
    <lineage>
        <taxon>Eukaryota</taxon>
        <taxon>Fungi</taxon>
        <taxon>Dikarya</taxon>
        <taxon>Basidiomycota</taxon>
        <taxon>Agaricomycotina</taxon>
        <taxon>Tremellomycetes</taxon>
        <taxon>Trichosporonales</taxon>
        <taxon>Trichosporonaceae</taxon>
        <taxon>Apiotrichum</taxon>
    </lineage>
</organism>
<feature type="region of interest" description="Disordered" evidence="11">
    <location>
        <begin position="66"/>
        <end position="100"/>
    </location>
</feature>
<keyword evidence="5 10" id="KW-0802">TPR repeat</keyword>
<evidence type="ECO:0000256" key="4">
    <source>
        <dbReference type="ARBA" id="ARBA00022787"/>
    </source>
</evidence>
<evidence type="ECO:0000256" key="5">
    <source>
        <dbReference type="ARBA" id="ARBA00022803"/>
    </source>
</evidence>
<gene>
    <name evidence="13" type="primary">TOM70</name>
    <name evidence="13" type="ORF">EHS24_008469</name>
</gene>
<feature type="repeat" description="TPR" evidence="10">
    <location>
        <begin position="413"/>
        <end position="446"/>
    </location>
</feature>
<dbReference type="GeneID" id="39593012"/>
<dbReference type="SUPFAM" id="SSF48452">
    <property type="entry name" value="TPR-like"/>
    <property type="match status" value="2"/>
</dbReference>
<proteinExistence type="inferred from homology"/>
<dbReference type="RefSeq" id="XP_028475754.1">
    <property type="nucleotide sequence ID" value="XM_028623780.1"/>
</dbReference>
<keyword evidence="14" id="KW-1185">Reference proteome</keyword>
<evidence type="ECO:0000256" key="2">
    <source>
        <dbReference type="ARBA" id="ARBA00022692"/>
    </source>
</evidence>
<keyword evidence="3" id="KW-0677">Repeat</keyword>
<dbReference type="SMART" id="SM00028">
    <property type="entry name" value="TPR"/>
    <property type="match status" value="10"/>
</dbReference>
<dbReference type="Pfam" id="PF14559">
    <property type="entry name" value="TPR_19"/>
    <property type="match status" value="1"/>
</dbReference>
<dbReference type="Pfam" id="PF13432">
    <property type="entry name" value="TPR_16"/>
    <property type="match status" value="1"/>
</dbReference>
<comment type="caution">
    <text evidence="13">The sequence shown here is derived from an EMBL/GenBank/DDBJ whole genome shotgun (WGS) entry which is preliminary data.</text>
</comment>
<dbReference type="GO" id="GO:0008320">
    <property type="term" value="F:protein transmembrane transporter activity"/>
    <property type="evidence" value="ECO:0007669"/>
    <property type="project" value="TreeGrafter"/>
</dbReference>
<feature type="compositionally biased region" description="Low complexity" evidence="11">
    <location>
        <begin position="66"/>
        <end position="83"/>
    </location>
</feature>
<keyword evidence="2 12" id="KW-0812">Transmembrane</keyword>
<dbReference type="GO" id="GO:0005741">
    <property type="term" value="C:mitochondrial outer membrane"/>
    <property type="evidence" value="ECO:0007669"/>
    <property type="project" value="UniProtKB-SubCell"/>
</dbReference>
<evidence type="ECO:0000256" key="6">
    <source>
        <dbReference type="ARBA" id="ARBA00022989"/>
    </source>
</evidence>
<keyword evidence="8 12" id="KW-0472">Membrane</keyword>
<sequence length="624" mass="68255">MAPVAPLASLPAAAAAPVIAPAPGLLDRAQRFIEDNQKVILIGAGVAAAAGAGYYLYSRSGSAGPGPSTGAAAGGAAPATGSSKNKKKKKSKKNDKFLKGEGAEGPLLEEIKPKATEGAEDYLEGVPDAAGLASMPDVARNSLGATLKDRGNKLYAKKEFKKAVECYTKAIEVSVKKDAVFYSNRAACYTNYAPPEYELCVKDCDEALKLDRTYVKALKRRATALERLDRDEEAVRDFTACTIIERFQDEQAAAAVERCLKKLATRRAKDLLTSRETKLPSPTFISSYLAAFRPHSKPELPENPTQGDQTLMLAFDALEAADYVHTVSFANEAIEQGISWKVGQAEAYNLRGTFKFLIGDSLGAKADLEKSLELVPNFVQSWVKIASVHMELGDAVSAFGDFETAIRHNPDDADIYYHRGQVFFIMGEHDKAIADYQKSIELDDTFIFTHVQAAVAQYKMGEVAKSMAAFRRILKQFPDRGEPSNYYGEILLDQQKFQESVERFERSIELDKSRKPRNVLPYVNKALALFQWKQDIGAAESLCKEALAIDPDCDVAVATLAQLSLQQGKIEAAIQWFEKSGTLARTEGELVNAITYEHASRAQAAFLQNFPEYAERLGQIAQAA</sequence>
<evidence type="ECO:0000256" key="10">
    <source>
        <dbReference type="PROSITE-ProRule" id="PRU00339"/>
    </source>
</evidence>
<accession>A0A427XQD4</accession>
<dbReference type="PROSITE" id="PS50293">
    <property type="entry name" value="TPR_REGION"/>
    <property type="match status" value="1"/>
</dbReference>
<evidence type="ECO:0000256" key="1">
    <source>
        <dbReference type="ARBA" id="ARBA00004572"/>
    </source>
</evidence>
<keyword evidence="7" id="KW-0496">Mitochondrion</keyword>
<dbReference type="Pfam" id="PF00515">
    <property type="entry name" value="TPR_1"/>
    <property type="match status" value="1"/>
</dbReference>
<reference evidence="13 14" key="1">
    <citation type="submission" date="2018-11" db="EMBL/GenBank/DDBJ databases">
        <title>Genome sequence of Apiotrichum porosum DSM 27194.</title>
        <authorList>
            <person name="Aliyu H."/>
            <person name="Gorte O."/>
            <person name="Ochsenreither K."/>
        </authorList>
    </citation>
    <scope>NUCLEOTIDE SEQUENCE [LARGE SCALE GENOMIC DNA]</scope>
    <source>
        <strain evidence="13 14">DSM 27194</strain>
    </source>
</reference>
<evidence type="ECO:0000256" key="9">
    <source>
        <dbReference type="ARBA" id="ARBA00038030"/>
    </source>
</evidence>
<protein>
    <submittedName>
        <fullName evidence="13">TOM (Translocase of outer membrane) complex component</fullName>
    </submittedName>
</protein>
<evidence type="ECO:0000313" key="13">
    <source>
        <dbReference type="EMBL" id="RSH81035.1"/>
    </source>
</evidence>
<dbReference type="PANTHER" id="PTHR46208:SF1">
    <property type="entry name" value="MITOCHONDRIAL IMPORT RECEPTOR SUBUNIT TOM70"/>
    <property type="match status" value="1"/>
</dbReference>
<dbReference type="GO" id="GO:0030150">
    <property type="term" value="P:protein import into mitochondrial matrix"/>
    <property type="evidence" value="ECO:0007669"/>
    <property type="project" value="TreeGrafter"/>
</dbReference>
<dbReference type="InterPro" id="IPR011990">
    <property type="entry name" value="TPR-like_helical_dom_sf"/>
</dbReference>
<evidence type="ECO:0000256" key="12">
    <source>
        <dbReference type="SAM" id="Phobius"/>
    </source>
</evidence>
<dbReference type="OrthoDB" id="2942533at2759"/>
<feature type="repeat" description="TPR" evidence="10">
    <location>
        <begin position="379"/>
        <end position="412"/>
    </location>
</feature>
<feature type="transmembrane region" description="Helical" evidence="12">
    <location>
        <begin position="39"/>
        <end position="57"/>
    </location>
</feature>
<keyword evidence="6 12" id="KW-1133">Transmembrane helix</keyword>
<evidence type="ECO:0000256" key="7">
    <source>
        <dbReference type="ARBA" id="ARBA00023128"/>
    </source>
</evidence>
<dbReference type="STRING" id="105984.A0A427XQD4"/>